<comment type="caution">
    <text evidence="2">The sequence shown here is derived from an EMBL/GenBank/DDBJ whole genome shotgun (WGS) entry which is preliminary data.</text>
</comment>
<keyword evidence="1" id="KW-0812">Transmembrane</keyword>
<dbReference type="RefSeq" id="WP_101219506.1">
    <property type="nucleotide sequence ID" value="NZ_KZ477991.1"/>
</dbReference>
<dbReference type="Gene3D" id="1.20.1250.20">
    <property type="entry name" value="MFS general substrate transporter like domains"/>
    <property type="match status" value="1"/>
</dbReference>
<feature type="transmembrane region" description="Helical" evidence="1">
    <location>
        <begin position="159"/>
        <end position="181"/>
    </location>
</feature>
<evidence type="ECO:0000313" key="3">
    <source>
        <dbReference type="Proteomes" id="UP000233564"/>
    </source>
</evidence>
<feature type="transmembrane region" description="Helical" evidence="1">
    <location>
        <begin position="95"/>
        <end position="113"/>
    </location>
</feature>
<feature type="transmembrane region" description="Helical" evidence="1">
    <location>
        <begin position="202"/>
        <end position="222"/>
    </location>
</feature>
<dbReference type="SUPFAM" id="SSF103473">
    <property type="entry name" value="MFS general substrate transporter"/>
    <property type="match status" value="1"/>
</dbReference>
<organism evidence="2 3">
    <name type="scientific">Pseudomonas fluorescens</name>
    <dbReference type="NCBI Taxonomy" id="294"/>
    <lineage>
        <taxon>Bacteria</taxon>
        <taxon>Pseudomonadati</taxon>
        <taxon>Pseudomonadota</taxon>
        <taxon>Gammaproteobacteria</taxon>
        <taxon>Pseudomonadales</taxon>
        <taxon>Pseudomonadaceae</taxon>
        <taxon>Pseudomonas</taxon>
    </lineage>
</organism>
<feature type="transmembrane region" description="Helical" evidence="1">
    <location>
        <begin position="351"/>
        <end position="368"/>
    </location>
</feature>
<evidence type="ECO:0008006" key="4">
    <source>
        <dbReference type="Google" id="ProtNLM"/>
    </source>
</evidence>
<keyword evidence="1" id="KW-0472">Membrane</keyword>
<accession>A0A2N1E919</accession>
<feature type="transmembrane region" description="Helical" evidence="1">
    <location>
        <begin position="41"/>
        <end position="59"/>
    </location>
</feature>
<dbReference type="EMBL" id="NVXX01000011">
    <property type="protein sequence ID" value="PKH22863.1"/>
    <property type="molecule type" value="Genomic_DNA"/>
</dbReference>
<reference evidence="2 3" key="1">
    <citation type="submission" date="2017-08" db="EMBL/GenBank/DDBJ databases">
        <authorList>
            <person name="de Groot N.N."/>
        </authorList>
    </citation>
    <scope>NUCLEOTIDE SEQUENCE [LARGE SCALE GENOMIC DNA]</scope>
    <source>
        <strain evidence="2 3">PfR 37</strain>
    </source>
</reference>
<feature type="transmembrane region" description="Helical" evidence="1">
    <location>
        <begin position="265"/>
        <end position="281"/>
    </location>
</feature>
<sequence length="384" mass="42536">MKRTKNQIIILLCFVISLTERFTQASIPLIVNHLDLSGLEMSLFLSAMSASTVFIGVAIAPCIDSFSQKRFLCLIGLFTLIASVSFFLFNRNEALIWGCLLTFNIGAILRIINFKRLSTINLEVDKSKLSHAHTRMQLSITLAMALAPLLLAVTAADNYLHLAFCLLISSVILSSCTSSVAPHSKHSTSVKPATITGCAMTSAHHFIFIGMLLSGLFLSILLRYCQSISINPTQLYSTILFSQVIGLIIANSMFERFFNHRFNRYELLIISIVVAESAFIYTTSFVVVNTLSFIIGFSFQIMFLRSHNQFQRMIPHGLTAKANGTRGLYTFAGVTIGYFAGPLLYEFGGTPLSFATCSVVALLLFRVLHHLRLNNSLDYARPGI</sequence>
<name>A0A2N1E919_PSEFL</name>
<dbReference type="Proteomes" id="UP000233564">
    <property type="component" value="Unassembled WGS sequence"/>
</dbReference>
<gene>
    <name evidence="2" type="ORF">CIB54_08515</name>
</gene>
<feature type="transmembrane region" description="Helical" evidence="1">
    <location>
        <begin position="134"/>
        <end position="153"/>
    </location>
</feature>
<feature type="transmembrane region" description="Helical" evidence="1">
    <location>
        <begin position="234"/>
        <end position="253"/>
    </location>
</feature>
<feature type="transmembrane region" description="Helical" evidence="1">
    <location>
        <begin position="71"/>
        <end position="89"/>
    </location>
</feature>
<protein>
    <recommendedName>
        <fullName evidence="4">MFS transporter</fullName>
    </recommendedName>
</protein>
<evidence type="ECO:0000313" key="2">
    <source>
        <dbReference type="EMBL" id="PKH22863.1"/>
    </source>
</evidence>
<dbReference type="AlphaFoldDB" id="A0A2N1E919"/>
<evidence type="ECO:0000256" key="1">
    <source>
        <dbReference type="SAM" id="Phobius"/>
    </source>
</evidence>
<keyword evidence="1" id="KW-1133">Transmembrane helix</keyword>
<proteinExistence type="predicted"/>
<dbReference type="InterPro" id="IPR036259">
    <property type="entry name" value="MFS_trans_sf"/>
</dbReference>